<dbReference type="RefSeq" id="WP_155703850.1">
    <property type="nucleotide sequence ID" value="NZ_CP034235.1"/>
</dbReference>
<dbReference type="EMBL" id="CP034235">
    <property type="protein sequence ID" value="QGQ98741.1"/>
    <property type="molecule type" value="Genomic_DNA"/>
</dbReference>
<dbReference type="InterPro" id="IPR037923">
    <property type="entry name" value="HTH-like"/>
</dbReference>
<dbReference type="AlphaFoldDB" id="A0A6B8RQS2"/>
<keyword evidence="7" id="KW-1185">Reference proteome</keyword>
<dbReference type="Proteomes" id="UP000426246">
    <property type="component" value="Chromosome"/>
</dbReference>
<accession>A0A6B8RQS2</accession>
<evidence type="ECO:0000256" key="4">
    <source>
        <dbReference type="ARBA" id="ARBA00023163"/>
    </source>
</evidence>
<dbReference type="PROSITE" id="PS00041">
    <property type="entry name" value="HTH_ARAC_FAMILY_1"/>
    <property type="match status" value="1"/>
</dbReference>
<dbReference type="InterPro" id="IPR018060">
    <property type="entry name" value="HTH_AraC"/>
</dbReference>
<dbReference type="InterPro" id="IPR009057">
    <property type="entry name" value="Homeodomain-like_sf"/>
</dbReference>
<dbReference type="OrthoDB" id="2541027at2"/>
<sequence length="301" mass="35060">MEDIHVDDSLPFLHNAGDIVIQSGFVLGPRIIRDYELVYFPEGTHSIYKLGNLPFILDEPCFIFTRPDTIHTYHFAADKIVRHMFVHFDYAALRNAEPRFQLLLQDGNHFPALHQPLLPGIMKKILWIANHQPPYWKRRMAVLLAALLEELSSVSGHTPEETAPDLPIPIIRAIEYMEEHLSSPITIEEIAQRSGWSHEHFTRVFVASVGITPKRMLLERRLIRAEGMMMKGEITVKQIAFWVGFRDEHHFSKMYKRIRGMNPSDYIKRCKDTLFRHTAMISDPQTPYPVNRHILINTYIK</sequence>
<dbReference type="SMART" id="SM00342">
    <property type="entry name" value="HTH_ARAC"/>
    <property type="match status" value="1"/>
</dbReference>
<dbReference type="KEGG" id="ppsc:EHS13_29610"/>
<keyword evidence="1" id="KW-0805">Transcription regulation</keyword>
<dbReference type="SUPFAM" id="SSF51215">
    <property type="entry name" value="Regulatory protein AraC"/>
    <property type="match status" value="1"/>
</dbReference>
<protein>
    <submittedName>
        <fullName evidence="6">AraC family transcriptional regulator</fullName>
    </submittedName>
</protein>
<evidence type="ECO:0000313" key="6">
    <source>
        <dbReference type="EMBL" id="QGQ98741.1"/>
    </source>
</evidence>
<dbReference type="Gene3D" id="1.10.10.60">
    <property type="entry name" value="Homeodomain-like"/>
    <property type="match status" value="2"/>
</dbReference>
<proteinExistence type="predicted"/>
<keyword evidence="2" id="KW-0238">DNA-binding</keyword>
<dbReference type="PROSITE" id="PS01124">
    <property type="entry name" value="HTH_ARAC_FAMILY_2"/>
    <property type="match status" value="1"/>
</dbReference>
<dbReference type="GO" id="GO:0003700">
    <property type="term" value="F:DNA-binding transcription factor activity"/>
    <property type="evidence" value="ECO:0007669"/>
    <property type="project" value="InterPro"/>
</dbReference>
<keyword evidence="3" id="KW-0010">Activator</keyword>
<evidence type="ECO:0000256" key="3">
    <source>
        <dbReference type="ARBA" id="ARBA00023159"/>
    </source>
</evidence>
<evidence type="ECO:0000259" key="5">
    <source>
        <dbReference type="PROSITE" id="PS01124"/>
    </source>
</evidence>
<evidence type="ECO:0000256" key="1">
    <source>
        <dbReference type="ARBA" id="ARBA00023015"/>
    </source>
</evidence>
<reference evidence="7" key="1">
    <citation type="submission" date="2018-11" db="EMBL/GenBank/DDBJ databases">
        <title>Complete genome sequence of Paenibacillus sp. ML311-T8.</title>
        <authorList>
            <person name="Nam Y.-D."/>
            <person name="Kang J."/>
            <person name="Chung W.-H."/>
            <person name="Park Y.S."/>
        </authorList>
    </citation>
    <scope>NUCLEOTIDE SEQUENCE [LARGE SCALE GENOMIC DNA]</scope>
    <source>
        <strain evidence="7">ML311-T8</strain>
    </source>
</reference>
<feature type="domain" description="HTH araC/xylS-type" evidence="5">
    <location>
        <begin position="171"/>
        <end position="269"/>
    </location>
</feature>
<evidence type="ECO:0000256" key="2">
    <source>
        <dbReference type="ARBA" id="ARBA00023125"/>
    </source>
</evidence>
<dbReference type="InterPro" id="IPR018062">
    <property type="entry name" value="HTH_AraC-typ_CS"/>
</dbReference>
<gene>
    <name evidence="6" type="ORF">EHS13_29610</name>
</gene>
<keyword evidence="4" id="KW-0804">Transcription</keyword>
<dbReference type="InterPro" id="IPR050204">
    <property type="entry name" value="AraC_XylS_family_regulators"/>
</dbReference>
<name>A0A6B8RQS2_9BACL</name>
<dbReference type="GO" id="GO:0043565">
    <property type="term" value="F:sequence-specific DNA binding"/>
    <property type="evidence" value="ECO:0007669"/>
    <property type="project" value="InterPro"/>
</dbReference>
<organism evidence="6 7">
    <name type="scientific">Paenibacillus psychroresistens</name>
    <dbReference type="NCBI Taxonomy" id="1778678"/>
    <lineage>
        <taxon>Bacteria</taxon>
        <taxon>Bacillati</taxon>
        <taxon>Bacillota</taxon>
        <taxon>Bacilli</taxon>
        <taxon>Bacillales</taxon>
        <taxon>Paenibacillaceae</taxon>
        <taxon>Paenibacillus</taxon>
    </lineage>
</organism>
<evidence type="ECO:0000313" key="7">
    <source>
        <dbReference type="Proteomes" id="UP000426246"/>
    </source>
</evidence>
<dbReference type="PANTHER" id="PTHR46796">
    <property type="entry name" value="HTH-TYPE TRANSCRIPTIONAL ACTIVATOR RHAS-RELATED"/>
    <property type="match status" value="1"/>
</dbReference>
<dbReference type="SUPFAM" id="SSF46689">
    <property type="entry name" value="Homeodomain-like"/>
    <property type="match status" value="2"/>
</dbReference>
<dbReference type="Pfam" id="PF12833">
    <property type="entry name" value="HTH_18"/>
    <property type="match status" value="1"/>
</dbReference>